<dbReference type="AlphaFoldDB" id="A0A8J6TD96"/>
<evidence type="ECO:0000259" key="2">
    <source>
        <dbReference type="PROSITE" id="PS50110"/>
    </source>
</evidence>
<dbReference type="SUPFAM" id="SSF52172">
    <property type="entry name" value="CheY-like"/>
    <property type="match status" value="1"/>
</dbReference>
<dbReference type="GO" id="GO:0005524">
    <property type="term" value="F:ATP binding"/>
    <property type="evidence" value="ECO:0007669"/>
    <property type="project" value="InterPro"/>
</dbReference>
<sequence length="971" mass="109216">MYSDFTIYHELMARKVHDILLVCSPYDAFIMEEGGSLAARIIEEYQGLNLSEPPRLKRISSAEEALSCLKDKKYDLVIASPHVGDMDAWCLGREIKKNNPDIPVVLLANSEQAVASYPAMLSYEGIDHYFVWTADPDLMMAIIKNVEDRLNVSADTEKAGVRVLIIVEDNPEYRSFLLSLAYREVVSQTQKILADSLTYGHKLLKMRARPKILVAQNFEDALQLYERFKPYVFGVFSDGRFPRAGKLDKGAGISFLRRIRKEINDLPLLLVSSEPSIRKSVLKIPAVFVDKNSSFLTEKIHHFLLTQLGFGDFVFRMPDGDVVGWASNFRTFEEKLRTIPEESFIYHANRNHFSTWIMARSEIEMASGLRLLHIGDFTSYNAMRNFLADNIRSLRKERQRGIVARLSSRDFDPEVMDFVKIGQGSLGGKGRGLAFMAGQLAASGNLAEISGLKVKFPQTLVIGSDGFDDFIRKNDLHRVRKKKDSQIAAAFLQGKMPEALEEELAVYLARITGPLSIRSSSLMEDAQFTPYAGLFSTYMLANNHHDFKVRFAQFLAAVKLVYASIWFCAPRAFSGGQYRESQEKMAVIVQEMAGRQYGDYFYPAISGVAQSYNYYPVSPMKAEEGLASIALGFGRTVVEGEKSLPFSPLYPKNLPHFSTVEDILANAQRYFYALKMTEEGGAIGFDPLGNLVKREIVSAEDEFPVNLLASTYIADEHRIRDGSHPGPKVITFAQILKYRLIPLPEVIQEFLKLGKQGMGCPVEIEFAVDLHPDPADSVFYFLQIRPMVVGSERLDVEISAAEEEKAFCRSVQALGHGKFENMADIVYVKAESFEAGKTRDIARQISQLNSRLQKEDRPYMLIGPGRWGTADPWLGIPVQWQDIAGAAAIVELRNEMLKVDPSQGSHFFHNIISLGIPYVTVTEGKDFLDWKVLAGTTSVQETTFLNHVRFEKPFTLKINAPRSNCVMFTEA</sequence>
<evidence type="ECO:0000313" key="3">
    <source>
        <dbReference type="EMBL" id="MBC8316343.1"/>
    </source>
</evidence>
<dbReference type="Proteomes" id="UP000614424">
    <property type="component" value="Unassembled WGS sequence"/>
</dbReference>
<comment type="caution">
    <text evidence="3">The sequence shown here is derived from an EMBL/GenBank/DDBJ whole genome shotgun (WGS) entry which is preliminary data.</text>
</comment>
<feature type="domain" description="Response regulatory" evidence="2">
    <location>
        <begin position="27"/>
        <end position="147"/>
    </location>
</feature>
<gene>
    <name evidence="3" type="ORF">H8E41_00435</name>
</gene>
<dbReference type="GO" id="GO:0000160">
    <property type="term" value="P:phosphorelay signal transduction system"/>
    <property type="evidence" value="ECO:0007669"/>
    <property type="project" value="InterPro"/>
</dbReference>
<name>A0A8J6TD96_9BACT</name>
<dbReference type="Pfam" id="PF01326">
    <property type="entry name" value="PPDK_N"/>
    <property type="match status" value="1"/>
</dbReference>
<dbReference type="PROSITE" id="PS50110">
    <property type="entry name" value="RESPONSE_REGULATORY"/>
    <property type="match status" value="1"/>
</dbReference>
<dbReference type="EMBL" id="JACNJZ010000024">
    <property type="protein sequence ID" value="MBC8316343.1"/>
    <property type="molecule type" value="Genomic_DNA"/>
</dbReference>
<dbReference type="GO" id="GO:0016301">
    <property type="term" value="F:kinase activity"/>
    <property type="evidence" value="ECO:0007669"/>
    <property type="project" value="InterPro"/>
</dbReference>
<dbReference type="InterPro" id="IPR013815">
    <property type="entry name" value="ATP_grasp_subdomain_1"/>
</dbReference>
<dbReference type="InterPro" id="IPR002192">
    <property type="entry name" value="PPDK_AMP/ATP-bd"/>
</dbReference>
<dbReference type="SUPFAM" id="SSF56059">
    <property type="entry name" value="Glutathione synthetase ATP-binding domain-like"/>
    <property type="match status" value="1"/>
</dbReference>
<reference evidence="3 4" key="1">
    <citation type="submission" date="2020-08" db="EMBL/GenBank/DDBJ databases">
        <title>Bridging the membrane lipid divide: bacteria of the FCB group superphylum have the potential to synthesize archaeal ether lipids.</title>
        <authorList>
            <person name="Villanueva L."/>
            <person name="Von Meijenfeldt F.A.B."/>
            <person name="Westbye A.B."/>
            <person name="Yadav S."/>
            <person name="Hopmans E.C."/>
            <person name="Dutilh B.E."/>
            <person name="Sinninghe Damste J.S."/>
        </authorList>
    </citation>
    <scope>NUCLEOTIDE SEQUENCE [LARGE SCALE GENOMIC DNA]</scope>
    <source>
        <strain evidence="3">NIOZ-UU47</strain>
    </source>
</reference>
<organism evidence="3 4">
    <name type="scientific">Candidatus Desulfobia pelagia</name>
    <dbReference type="NCBI Taxonomy" id="2841692"/>
    <lineage>
        <taxon>Bacteria</taxon>
        <taxon>Pseudomonadati</taxon>
        <taxon>Thermodesulfobacteriota</taxon>
        <taxon>Desulfobulbia</taxon>
        <taxon>Desulfobulbales</taxon>
        <taxon>Desulfobulbaceae</taxon>
        <taxon>Candidatus Desulfobia</taxon>
    </lineage>
</organism>
<evidence type="ECO:0000256" key="1">
    <source>
        <dbReference type="PROSITE-ProRule" id="PRU00169"/>
    </source>
</evidence>
<comment type="caution">
    <text evidence="1">Lacks conserved residue(s) required for the propagation of feature annotation.</text>
</comment>
<protein>
    <submittedName>
        <fullName evidence="3">Phosphoenolpyruvate synthase/pyruvate phosphate dikinase</fullName>
    </submittedName>
</protein>
<accession>A0A8J6TD96</accession>
<dbReference type="Gene3D" id="3.40.50.2300">
    <property type="match status" value="1"/>
</dbReference>
<dbReference type="Gene3D" id="3.30.1490.20">
    <property type="entry name" value="ATP-grasp fold, A domain"/>
    <property type="match status" value="1"/>
</dbReference>
<proteinExistence type="predicted"/>
<evidence type="ECO:0000313" key="4">
    <source>
        <dbReference type="Proteomes" id="UP000614424"/>
    </source>
</evidence>
<dbReference type="InterPro" id="IPR001789">
    <property type="entry name" value="Sig_transdc_resp-reg_receiver"/>
</dbReference>
<dbReference type="InterPro" id="IPR011006">
    <property type="entry name" value="CheY-like_superfamily"/>
</dbReference>